<dbReference type="Proteomes" id="UP000289886">
    <property type="component" value="Unassembled WGS sequence"/>
</dbReference>
<dbReference type="CDD" id="cd00063">
    <property type="entry name" value="FN3"/>
    <property type="match status" value="1"/>
</dbReference>
<gene>
    <name evidence="9" type="ORF">EOD39_16870</name>
</gene>
<evidence type="ECO:0000259" key="8">
    <source>
        <dbReference type="PROSITE" id="PS50853"/>
    </source>
</evidence>
<evidence type="ECO:0000256" key="3">
    <source>
        <dbReference type="ARBA" id="ARBA00022525"/>
    </source>
</evidence>
<dbReference type="GO" id="GO:0005886">
    <property type="term" value="C:plasma membrane"/>
    <property type="evidence" value="ECO:0007669"/>
    <property type="project" value="TreeGrafter"/>
</dbReference>
<comment type="subcellular location">
    <subcellularLocation>
        <location evidence="1">Membrane</location>
        <topology evidence="1">Single-pass membrane protein</topology>
    </subcellularLocation>
    <subcellularLocation>
        <location evidence="2">Secreted</location>
    </subcellularLocation>
</comment>
<dbReference type="SMART" id="SM00060">
    <property type="entry name" value="FN3"/>
    <property type="match status" value="1"/>
</dbReference>
<feature type="non-terminal residue" evidence="9">
    <location>
        <position position="1"/>
    </location>
</feature>
<evidence type="ECO:0000256" key="7">
    <source>
        <dbReference type="ARBA" id="ARBA00023180"/>
    </source>
</evidence>
<evidence type="ECO:0000256" key="2">
    <source>
        <dbReference type="ARBA" id="ARBA00004613"/>
    </source>
</evidence>
<dbReference type="EMBL" id="SCEB01002382">
    <property type="protein sequence ID" value="RXM95448.1"/>
    <property type="molecule type" value="Genomic_DNA"/>
</dbReference>
<evidence type="ECO:0000256" key="1">
    <source>
        <dbReference type="ARBA" id="ARBA00004167"/>
    </source>
</evidence>
<keyword evidence="6" id="KW-0472">Membrane</keyword>
<keyword evidence="7" id="KW-0325">Glycoprotein</keyword>
<dbReference type="AlphaFoldDB" id="A0A444V4X3"/>
<dbReference type="InterPro" id="IPR003961">
    <property type="entry name" value="FN3_dom"/>
</dbReference>
<dbReference type="InterPro" id="IPR036116">
    <property type="entry name" value="FN3_sf"/>
</dbReference>
<name>A0A444V4X3_ACIRT</name>
<dbReference type="GO" id="GO:0005576">
    <property type="term" value="C:extracellular region"/>
    <property type="evidence" value="ECO:0007669"/>
    <property type="project" value="UniProtKB-SubCell"/>
</dbReference>
<accession>A0A444V4X3</accession>
<protein>
    <submittedName>
        <fullName evidence="9">Fibronectin type III domain-containing protein 5</fullName>
    </submittedName>
</protein>
<proteinExistence type="predicted"/>
<evidence type="ECO:0000256" key="4">
    <source>
        <dbReference type="ARBA" id="ARBA00022692"/>
    </source>
</evidence>
<keyword evidence="3" id="KW-0964">Secreted</keyword>
<dbReference type="PROSITE" id="PS50853">
    <property type="entry name" value="FN3"/>
    <property type="match status" value="1"/>
</dbReference>
<comment type="caution">
    <text evidence="9">The sequence shown here is derived from an EMBL/GenBank/DDBJ whole genome shotgun (WGS) entry which is preliminary data.</text>
</comment>
<evidence type="ECO:0000313" key="9">
    <source>
        <dbReference type="EMBL" id="RXM95448.1"/>
    </source>
</evidence>
<evidence type="ECO:0000313" key="10">
    <source>
        <dbReference type="Proteomes" id="UP000289886"/>
    </source>
</evidence>
<dbReference type="InterPro" id="IPR013783">
    <property type="entry name" value="Ig-like_fold"/>
</dbReference>
<feature type="domain" description="Fibronectin type-III" evidence="8">
    <location>
        <begin position="44"/>
        <end position="133"/>
    </location>
</feature>
<keyword evidence="4" id="KW-0812">Transmembrane</keyword>
<keyword evidence="5" id="KW-1133">Transmembrane helix</keyword>
<dbReference type="PANTHER" id="PTHR14470:SF1">
    <property type="entry name" value="FIBRONECTIN TYPE III DOMAIN-CONTAINING PROTEIN 5"/>
    <property type="match status" value="1"/>
</dbReference>
<dbReference type="InterPro" id="IPR052120">
    <property type="entry name" value="FNDC_type_III_4/5"/>
</dbReference>
<evidence type="ECO:0000256" key="6">
    <source>
        <dbReference type="ARBA" id="ARBA00023136"/>
    </source>
</evidence>
<sequence length="172" mass="19469">VSEKSPELPSHFGHQSCFLFRNQKMCLFFFVDFSFSLVSDSPTAPVNVTIKHLKANSAEVSWDTLDADIVIGFAISQQKKDMLRFIQELNTTTRSCTLWDLEQDTEYLVHVQSISLSGTSPASDPVLFRTLKEAEKQQSKSKGTEYTCVAVALRFTFKLCSEPVLPLGHWIW</sequence>
<dbReference type="FunFam" id="2.60.40.10:FF:000117">
    <property type="entry name" value="Fibronectin type III domain containing 5"/>
    <property type="match status" value="1"/>
</dbReference>
<dbReference type="Gene3D" id="2.60.40.10">
    <property type="entry name" value="Immunoglobulins"/>
    <property type="match status" value="1"/>
</dbReference>
<dbReference type="PANTHER" id="PTHR14470">
    <property type="entry name" value="FIBRONECTIN TYPE III DOMAIN-CONTAINING PROTEIN"/>
    <property type="match status" value="1"/>
</dbReference>
<keyword evidence="10" id="KW-1185">Reference proteome</keyword>
<dbReference type="Pfam" id="PF00041">
    <property type="entry name" value="fn3"/>
    <property type="match status" value="1"/>
</dbReference>
<dbReference type="SUPFAM" id="SSF49265">
    <property type="entry name" value="Fibronectin type III"/>
    <property type="match status" value="1"/>
</dbReference>
<evidence type="ECO:0000256" key="5">
    <source>
        <dbReference type="ARBA" id="ARBA00022989"/>
    </source>
</evidence>
<organism evidence="9 10">
    <name type="scientific">Acipenser ruthenus</name>
    <name type="common">Sterlet sturgeon</name>
    <dbReference type="NCBI Taxonomy" id="7906"/>
    <lineage>
        <taxon>Eukaryota</taxon>
        <taxon>Metazoa</taxon>
        <taxon>Chordata</taxon>
        <taxon>Craniata</taxon>
        <taxon>Vertebrata</taxon>
        <taxon>Euteleostomi</taxon>
        <taxon>Actinopterygii</taxon>
        <taxon>Chondrostei</taxon>
        <taxon>Acipenseriformes</taxon>
        <taxon>Acipenseridae</taxon>
        <taxon>Acipenser</taxon>
    </lineage>
</organism>
<reference evidence="9 10" key="1">
    <citation type="submission" date="2019-01" db="EMBL/GenBank/DDBJ databases">
        <title>Draft Genome and Complete Hox-Cluster Characterization of the Sterlet Sturgeon (Acipenser ruthenus).</title>
        <authorList>
            <person name="Wei Q."/>
        </authorList>
    </citation>
    <scope>NUCLEOTIDE SEQUENCE [LARGE SCALE GENOMIC DNA]</scope>
    <source>
        <strain evidence="9">WHYD16114868_AA</strain>
        <tissue evidence="9">Blood</tissue>
    </source>
</reference>